<dbReference type="InterPro" id="IPR036565">
    <property type="entry name" value="Mur-like_cat_sf"/>
</dbReference>
<comment type="catalytic activity">
    <reaction evidence="9 10">
        <text>UDP-N-acetyl-alpha-D-muramoyl-L-alanine + D-glutamate + ATP = UDP-N-acetyl-alpha-D-muramoyl-L-alanyl-D-glutamate + ADP + phosphate + H(+)</text>
        <dbReference type="Rhea" id="RHEA:16429"/>
        <dbReference type="ChEBI" id="CHEBI:15378"/>
        <dbReference type="ChEBI" id="CHEBI:29986"/>
        <dbReference type="ChEBI" id="CHEBI:30616"/>
        <dbReference type="ChEBI" id="CHEBI:43474"/>
        <dbReference type="ChEBI" id="CHEBI:83898"/>
        <dbReference type="ChEBI" id="CHEBI:83900"/>
        <dbReference type="ChEBI" id="CHEBI:456216"/>
        <dbReference type="EC" id="6.3.2.9"/>
    </reaction>
</comment>
<evidence type="ECO:0000256" key="4">
    <source>
        <dbReference type="ARBA" id="ARBA00022598"/>
    </source>
</evidence>
<dbReference type="Gene3D" id="3.90.190.20">
    <property type="entry name" value="Mur ligase, C-terminal domain"/>
    <property type="match status" value="1"/>
</dbReference>
<evidence type="ECO:0000313" key="15">
    <source>
        <dbReference type="Proteomes" id="UP001082899"/>
    </source>
</evidence>
<dbReference type="EMBL" id="JAPMXC010000006">
    <property type="protein sequence ID" value="MCY0388948.1"/>
    <property type="molecule type" value="Genomic_DNA"/>
</dbReference>
<dbReference type="SUPFAM" id="SSF53623">
    <property type="entry name" value="MurD-like peptide ligases, catalytic domain"/>
    <property type="match status" value="1"/>
</dbReference>
<keyword evidence="7 9" id="KW-0067">ATP-binding</keyword>
<evidence type="ECO:0000256" key="5">
    <source>
        <dbReference type="ARBA" id="ARBA00022618"/>
    </source>
</evidence>
<feature type="region of interest" description="Disordered" evidence="11">
    <location>
        <begin position="317"/>
        <end position="348"/>
    </location>
</feature>
<dbReference type="PANTHER" id="PTHR43692:SF1">
    <property type="entry name" value="UDP-N-ACETYLMURAMOYLALANINE--D-GLUTAMATE LIGASE"/>
    <property type="match status" value="1"/>
</dbReference>
<feature type="binding site" evidence="9">
    <location>
        <begin position="159"/>
        <end position="165"/>
    </location>
    <ligand>
        <name>ATP</name>
        <dbReference type="ChEBI" id="CHEBI:30616"/>
    </ligand>
</feature>
<evidence type="ECO:0000256" key="11">
    <source>
        <dbReference type="SAM" id="MobiDB-lite"/>
    </source>
</evidence>
<evidence type="ECO:0000256" key="10">
    <source>
        <dbReference type="RuleBase" id="RU003664"/>
    </source>
</evidence>
<dbReference type="Gene3D" id="3.40.1190.10">
    <property type="entry name" value="Mur-like, catalytic domain"/>
    <property type="match status" value="1"/>
</dbReference>
<keyword evidence="5 9" id="KW-0132">Cell division</keyword>
<comment type="caution">
    <text evidence="14">The sequence shown here is derived from an EMBL/GenBank/DDBJ whole genome shotgun (WGS) entry which is preliminary data.</text>
</comment>
<dbReference type="InterPro" id="IPR036615">
    <property type="entry name" value="Mur_ligase_C_dom_sf"/>
</dbReference>
<dbReference type="RefSeq" id="WP_267848889.1">
    <property type="nucleotide sequence ID" value="NZ_JAPMXC010000006.1"/>
</dbReference>
<evidence type="ECO:0000256" key="9">
    <source>
        <dbReference type="HAMAP-Rule" id="MF_00639"/>
    </source>
</evidence>
<keyword evidence="8 9" id="KW-0131">Cell cycle</keyword>
<evidence type="ECO:0000256" key="6">
    <source>
        <dbReference type="ARBA" id="ARBA00022741"/>
    </source>
</evidence>
<dbReference type="InterPro" id="IPR004101">
    <property type="entry name" value="Mur_ligase_C"/>
</dbReference>
<name>A0ABT3ZQW5_9BURK</name>
<dbReference type="NCBIfam" id="TIGR01087">
    <property type="entry name" value="murD"/>
    <property type="match status" value="1"/>
</dbReference>
<dbReference type="PANTHER" id="PTHR43692">
    <property type="entry name" value="UDP-N-ACETYLMURAMOYLALANINE--D-GLUTAMATE LIGASE"/>
    <property type="match status" value="1"/>
</dbReference>
<dbReference type="Pfam" id="PF02875">
    <property type="entry name" value="Mur_ligase_C"/>
    <property type="match status" value="1"/>
</dbReference>
<keyword evidence="9 10" id="KW-0961">Cell wall biogenesis/degradation</keyword>
<dbReference type="InterPro" id="IPR018109">
    <property type="entry name" value="Folylpolyglutamate_synth_CS"/>
</dbReference>
<dbReference type="InterPro" id="IPR005762">
    <property type="entry name" value="MurD"/>
</dbReference>
<dbReference type="InterPro" id="IPR013221">
    <property type="entry name" value="Mur_ligase_cen"/>
</dbReference>
<comment type="pathway">
    <text evidence="2 9 10">Cell wall biogenesis; peptidoglycan biosynthesis.</text>
</comment>
<dbReference type="SUPFAM" id="SSF51984">
    <property type="entry name" value="MurCD N-terminal domain"/>
    <property type="match status" value="1"/>
</dbReference>
<reference evidence="14" key="1">
    <citation type="submission" date="2022-11" db="EMBL/GenBank/DDBJ databases">
        <title>Robbsia betulipollinis sp. nov., isolated from pollen of birch (Betula pendula).</title>
        <authorList>
            <person name="Shi H."/>
            <person name="Ambika Manirajan B."/>
            <person name="Ratering S."/>
            <person name="Geissler-Plaum R."/>
            <person name="Schnell S."/>
        </authorList>
    </citation>
    <scope>NUCLEOTIDE SEQUENCE</scope>
    <source>
        <strain evidence="14">Bb-Pol-6</strain>
    </source>
</reference>
<keyword evidence="9 10" id="KW-0133">Cell shape</keyword>
<evidence type="ECO:0000256" key="8">
    <source>
        <dbReference type="ARBA" id="ARBA00023306"/>
    </source>
</evidence>
<keyword evidence="15" id="KW-1185">Reference proteome</keyword>
<keyword evidence="6 9" id="KW-0547">Nucleotide-binding</keyword>
<comment type="function">
    <text evidence="9 10">Cell wall formation. Catalyzes the addition of glutamate to the nucleotide precursor UDP-N-acetylmuramoyl-L-alanine (UMA).</text>
</comment>
<accession>A0ABT3ZQW5</accession>
<dbReference type="Pfam" id="PF08245">
    <property type="entry name" value="Mur_ligase_M"/>
    <property type="match status" value="1"/>
</dbReference>
<evidence type="ECO:0000259" key="12">
    <source>
        <dbReference type="Pfam" id="PF02875"/>
    </source>
</evidence>
<evidence type="ECO:0000256" key="2">
    <source>
        <dbReference type="ARBA" id="ARBA00004752"/>
    </source>
</evidence>
<feature type="domain" description="Mur ligase central" evidence="13">
    <location>
        <begin position="157"/>
        <end position="292"/>
    </location>
</feature>
<evidence type="ECO:0000256" key="3">
    <source>
        <dbReference type="ARBA" id="ARBA00022490"/>
    </source>
</evidence>
<dbReference type="Pfam" id="PF21799">
    <property type="entry name" value="MurD-like_N"/>
    <property type="match status" value="1"/>
</dbReference>
<evidence type="ECO:0000256" key="1">
    <source>
        <dbReference type="ARBA" id="ARBA00004496"/>
    </source>
</evidence>
<evidence type="ECO:0000259" key="13">
    <source>
        <dbReference type="Pfam" id="PF08245"/>
    </source>
</evidence>
<feature type="domain" description="Mur ligase C-terminal" evidence="12">
    <location>
        <begin position="404"/>
        <end position="517"/>
    </location>
</feature>
<sequence length="548" mass="56359">MFGGPDRPRVLVLGLGESGLAMARWCALHGCTLRLADSRQAPPNLATALALEGGPHAFAGGTDAPNGPFPPALLDDAIDLVAISPGLSPLDPALTPLLDAARGRDIPVWGELAFFSHALRARNAVLAGAGAGDDAVDGTGTGTGKADGVAPAQVIAITGTNGKTTTTALTGQLVARAGRSVAVAGNISPSMLDRLMTAIEQDALPQVWVLELSSFQLETAQDFAPDVAVVLNITQDHLDWHGSFDAYAAAKLRIFGPTTRAVINRDDPHASAWLVKAGAGRPASLSFGTDAPVQAGDFGIARDAGLAWLAQTVRADGEDAAAPGSERDTGMAGATGDTPSRRRTRRAAPAVETQVRPLMPVDALRIRGLHNASNALAALALCRAIGLPLALLLHGLREYRGEPHRVECLATLDGVDYVDDSKATNVGAAAAALDGLAAPIVLIAGGDGKGQDFAPLAPGVTRWCKAVMLIGRDAPLLRAALADCGVALHDQPTLEAATAAAARLAQAGDTVLLSPACASFDMFRNYAHRADVFRQCVAEIAAEQGVTL</sequence>
<comment type="similarity">
    <text evidence="9">Belongs to the MurCDEF family.</text>
</comment>
<dbReference type="Gene3D" id="3.40.50.720">
    <property type="entry name" value="NAD(P)-binding Rossmann-like Domain"/>
    <property type="match status" value="1"/>
</dbReference>
<proteinExistence type="inferred from homology"/>
<organism evidence="14 15">
    <name type="scientific">Robbsia betulipollinis</name>
    <dbReference type="NCBI Taxonomy" id="2981849"/>
    <lineage>
        <taxon>Bacteria</taxon>
        <taxon>Pseudomonadati</taxon>
        <taxon>Pseudomonadota</taxon>
        <taxon>Betaproteobacteria</taxon>
        <taxon>Burkholderiales</taxon>
        <taxon>Burkholderiaceae</taxon>
        <taxon>Robbsia</taxon>
    </lineage>
</organism>
<dbReference type="HAMAP" id="MF_00639">
    <property type="entry name" value="MurD"/>
    <property type="match status" value="1"/>
</dbReference>
<comment type="subcellular location">
    <subcellularLocation>
        <location evidence="1 9 10">Cytoplasm</location>
    </subcellularLocation>
</comment>
<gene>
    <name evidence="9 14" type="primary">murD</name>
    <name evidence="14" type="ORF">OVY01_17375</name>
</gene>
<dbReference type="EC" id="6.3.2.9" evidence="9 10"/>
<keyword evidence="3 9" id="KW-0963">Cytoplasm</keyword>
<dbReference type="PROSITE" id="PS01011">
    <property type="entry name" value="FOLYLPOLYGLU_SYNT_1"/>
    <property type="match status" value="1"/>
</dbReference>
<keyword evidence="4 9" id="KW-0436">Ligase</keyword>
<keyword evidence="9 10" id="KW-0573">Peptidoglycan synthesis</keyword>
<evidence type="ECO:0000256" key="7">
    <source>
        <dbReference type="ARBA" id="ARBA00022840"/>
    </source>
</evidence>
<protein>
    <recommendedName>
        <fullName evidence="9 10">UDP-N-acetylmuramoylalanine--D-glutamate ligase</fullName>
        <ecNumber evidence="9 10">6.3.2.9</ecNumber>
    </recommendedName>
    <alternativeName>
        <fullName evidence="9">D-glutamic acid-adding enzyme</fullName>
    </alternativeName>
    <alternativeName>
        <fullName evidence="9">UDP-N-acetylmuramoyl-L-alanyl-D-glutamate synthetase</fullName>
    </alternativeName>
</protein>
<evidence type="ECO:0000313" key="14">
    <source>
        <dbReference type="EMBL" id="MCY0388948.1"/>
    </source>
</evidence>
<dbReference type="Proteomes" id="UP001082899">
    <property type="component" value="Unassembled WGS sequence"/>
</dbReference>
<dbReference type="GO" id="GO:0008764">
    <property type="term" value="F:UDP-N-acetylmuramoylalanine-D-glutamate ligase activity"/>
    <property type="evidence" value="ECO:0007669"/>
    <property type="project" value="UniProtKB-EC"/>
</dbReference>
<dbReference type="SUPFAM" id="SSF53244">
    <property type="entry name" value="MurD-like peptide ligases, peptide-binding domain"/>
    <property type="match status" value="1"/>
</dbReference>